<reference evidence="8" key="1">
    <citation type="submission" date="2025-08" db="UniProtKB">
        <authorList>
            <consortium name="RefSeq"/>
        </authorList>
    </citation>
    <scope>IDENTIFICATION</scope>
    <source>
        <tissue evidence="8">Gonads</tissue>
    </source>
</reference>
<evidence type="ECO:0000256" key="1">
    <source>
        <dbReference type="ARBA" id="ARBA00004141"/>
    </source>
</evidence>
<evidence type="ECO:0000256" key="2">
    <source>
        <dbReference type="ARBA" id="ARBA00022692"/>
    </source>
</evidence>
<dbReference type="PANTHER" id="PTHR48021">
    <property type="match status" value="1"/>
</dbReference>
<evidence type="ECO:0000256" key="4">
    <source>
        <dbReference type="ARBA" id="ARBA00023136"/>
    </source>
</evidence>
<dbReference type="Proteomes" id="UP000504635">
    <property type="component" value="Unplaced"/>
</dbReference>
<feature type="transmembrane region" description="Helical" evidence="5">
    <location>
        <begin position="137"/>
        <end position="156"/>
    </location>
</feature>
<evidence type="ECO:0000313" key="7">
    <source>
        <dbReference type="Proteomes" id="UP000504635"/>
    </source>
</evidence>
<evidence type="ECO:0000259" key="6">
    <source>
        <dbReference type="PROSITE" id="PS50850"/>
    </source>
</evidence>
<dbReference type="AlphaFoldDB" id="A0A6J2XS88"/>
<dbReference type="InterPro" id="IPR050549">
    <property type="entry name" value="MFS_Trehalose_Transporter"/>
</dbReference>
<proteinExistence type="predicted"/>
<dbReference type="KEGG" id="soy:115880755"/>
<feature type="transmembrane region" description="Helical" evidence="5">
    <location>
        <begin position="176"/>
        <end position="195"/>
    </location>
</feature>
<keyword evidence="3 5" id="KW-1133">Transmembrane helix</keyword>
<feature type="domain" description="Major facilitator superfamily (MFS) profile" evidence="6">
    <location>
        <begin position="1"/>
        <end position="261"/>
    </location>
</feature>
<evidence type="ECO:0000256" key="5">
    <source>
        <dbReference type="SAM" id="Phobius"/>
    </source>
</evidence>
<feature type="transmembrane region" description="Helical" evidence="5">
    <location>
        <begin position="68"/>
        <end position="87"/>
    </location>
</feature>
<evidence type="ECO:0000313" key="8">
    <source>
        <dbReference type="RefSeq" id="XP_030753896.1"/>
    </source>
</evidence>
<feature type="transmembrane region" description="Helical" evidence="5">
    <location>
        <begin position="207"/>
        <end position="229"/>
    </location>
</feature>
<keyword evidence="2 5" id="KW-0812">Transmembrane</keyword>
<dbReference type="OrthoDB" id="6133115at2759"/>
<keyword evidence="7" id="KW-1185">Reference proteome</keyword>
<feature type="transmembrane region" description="Helical" evidence="5">
    <location>
        <begin position="107"/>
        <end position="125"/>
    </location>
</feature>
<dbReference type="InterPro" id="IPR005828">
    <property type="entry name" value="MFS_sugar_transport-like"/>
</dbReference>
<organism evidence="7 8">
    <name type="scientific">Sitophilus oryzae</name>
    <name type="common">Rice weevil</name>
    <name type="synonym">Curculio oryzae</name>
    <dbReference type="NCBI Taxonomy" id="7048"/>
    <lineage>
        <taxon>Eukaryota</taxon>
        <taxon>Metazoa</taxon>
        <taxon>Ecdysozoa</taxon>
        <taxon>Arthropoda</taxon>
        <taxon>Hexapoda</taxon>
        <taxon>Insecta</taxon>
        <taxon>Pterygota</taxon>
        <taxon>Neoptera</taxon>
        <taxon>Endopterygota</taxon>
        <taxon>Coleoptera</taxon>
        <taxon>Polyphaga</taxon>
        <taxon>Cucujiformia</taxon>
        <taxon>Curculionidae</taxon>
        <taxon>Dryophthorinae</taxon>
        <taxon>Sitophilus</taxon>
    </lineage>
</organism>
<gene>
    <name evidence="8" type="primary">LOC115880755</name>
</gene>
<comment type="subcellular location">
    <subcellularLocation>
        <location evidence="1">Membrane</location>
        <topology evidence="1">Multi-pass membrane protein</topology>
    </subcellularLocation>
</comment>
<dbReference type="InterPro" id="IPR036259">
    <property type="entry name" value="MFS_trans_sf"/>
</dbReference>
<feature type="transmembrane region" description="Helical" evidence="5">
    <location>
        <begin position="235"/>
        <end position="257"/>
    </location>
</feature>
<protein>
    <submittedName>
        <fullName evidence="8">Facilitated trehalose transporter Tret1-2 homolog</fullName>
    </submittedName>
</protein>
<dbReference type="InterPro" id="IPR020846">
    <property type="entry name" value="MFS_dom"/>
</dbReference>
<dbReference type="Gene3D" id="1.20.1250.20">
    <property type="entry name" value="MFS general substrate transporter like domains"/>
    <property type="match status" value="1"/>
</dbReference>
<dbReference type="PROSITE" id="PS50850">
    <property type="entry name" value="MFS"/>
    <property type="match status" value="1"/>
</dbReference>
<dbReference type="GO" id="GO:0022857">
    <property type="term" value="F:transmembrane transporter activity"/>
    <property type="evidence" value="ECO:0007669"/>
    <property type="project" value="InterPro"/>
</dbReference>
<dbReference type="SUPFAM" id="SSF103473">
    <property type="entry name" value="MFS general substrate transporter"/>
    <property type="match status" value="1"/>
</dbReference>
<name>A0A6J2XS88_SITOR</name>
<dbReference type="PANTHER" id="PTHR48021:SF46">
    <property type="entry name" value="MAJOR FACILITATOR SUPERFAMILY (MFS) PROFILE DOMAIN-CONTAINING PROTEIN"/>
    <property type="match status" value="1"/>
</dbReference>
<sequence>MIFIWMPESPYYYAMKGQDEKASGSLKWLLRKENVEPDFLQLKADVNRQISEKSTWSDLFTIKSNRRALAACIFLQVSQALAGISSFETYVQYIFEKSGSLTVSPQVSAMFFSGLLCIVMTGLVFTVDRTGRRKSMVISCLGSAILLLSEAIYFYLKDTVPDIDFSRLQWFPLAGLITYVFFYSVGLGLLPSLMAGELYSVSIKGKALSVTNVAMGFIVFVGTFTFKSLNSVTVLYAPFLVFACCTFCSFVLSFFIIPETKGKTLEEIQQMLKGNSIKM</sequence>
<keyword evidence="4 5" id="KW-0472">Membrane</keyword>
<dbReference type="Pfam" id="PF00083">
    <property type="entry name" value="Sugar_tr"/>
    <property type="match status" value="1"/>
</dbReference>
<dbReference type="InParanoid" id="A0A6J2XS88"/>
<evidence type="ECO:0000256" key="3">
    <source>
        <dbReference type="ARBA" id="ARBA00022989"/>
    </source>
</evidence>
<dbReference type="RefSeq" id="XP_030753896.1">
    <property type="nucleotide sequence ID" value="XM_030898036.1"/>
</dbReference>
<accession>A0A6J2XS88</accession>
<dbReference type="GO" id="GO:0016020">
    <property type="term" value="C:membrane"/>
    <property type="evidence" value="ECO:0007669"/>
    <property type="project" value="UniProtKB-SubCell"/>
</dbReference>
<dbReference type="GeneID" id="115880755"/>